<proteinExistence type="predicted"/>
<dbReference type="AlphaFoldDB" id="A0A0H3C8T9"/>
<keyword evidence="1" id="KW-0812">Transmembrane</keyword>
<keyword evidence="3" id="KW-1185">Reference proteome</keyword>
<keyword evidence="1" id="KW-0472">Membrane</keyword>
<accession>A0A0H3C8T9</accession>
<name>A0A0H3C8T9_CAUVN</name>
<dbReference type="GeneID" id="7331249"/>
<dbReference type="EMBL" id="CP001340">
    <property type="protein sequence ID" value="ACL95249.1"/>
    <property type="molecule type" value="Genomic_DNA"/>
</dbReference>
<dbReference type="KEGG" id="ccs:CCNA_01784"/>
<dbReference type="Proteomes" id="UP000001364">
    <property type="component" value="Chromosome"/>
</dbReference>
<dbReference type="HOGENOM" id="CLU_1934258_0_0_5"/>
<keyword evidence="1" id="KW-1133">Transmembrane helix</keyword>
<organism evidence="2 3">
    <name type="scientific">Caulobacter vibrioides (strain NA1000 / CB15N)</name>
    <name type="common">Caulobacter crescentus</name>
    <dbReference type="NCBI Taxonomy" id="565050"/>
    <lineage>
        <taxon>Bacteria</taxon>
        <taxon>Pseudomonadati</taxon>
        <taxon>Pseudomonadota</taxon>
        <taxon>Alphaproteobacteria</taxon>
        <taxon>Caulobacterales</taxon>
        <taxon>Caulobacteraceae</taxon>
        <taxon>Caulobacter</taxon>
    </lineage>
</organism>
<dbReference type="RefSeq" id="YP_002517157.1">
    <property type="nucleotide sequence ID" value="NC_011916.1"/>
</dbReference>
<gene>
    <name evidence="2" type="ordered locus">CCNA_01784</name>
</gene>
<protein>
    <submittedName>
        <fullName evidence="2">Uncharacterized protein</fullName>
    </submittedName>
</protein>
<dbReference type="RefSeq" id="WP_010919581.1">
    <property type="nucleotide sequence ID" value="NC_011916.1"/>
</dbReference>
<evidence type="ECO:0000256" key="1">
    <source>
        <dbReference type="SAM" id="Phobius"/>
    </source>
</evidence>
<sequence>MPSERAMTLKPSCAQFTPNYRKAKCHFFISAFILQAADMLEKVIRPMRAPWDRRGTIHLQQLPNNSPSSLKKLSDEDLTKYIAGWKPGTAEWITGDVELKRRQNGLARLALGVSVLSLLVSIAALFVKGG</sequence>
<evidence type="ECO:0000313" key="2">
    <source>
        <dbReference type="EMBL" id="ACL95249.1"/>
    </source>
</evidence>
<feature type="transmembrane region" description="Helical" evidence="1">
    <location>
        <begin position="109"/>
        <end position="127"/>
    </location>
</feature>
<evidence type="ECO:0000313" key="3">
    <source>
        <dbReference type="Proteomes" id="UP000001364"/>
    </source>
</evidence>
<reference evidence="2 3" key="1">
    <citation type="journal article" date="2010" name="J. Bacteriol.">
        <title>The genetic basis of laboratory adaptation in Caulobacter crescentus.</title>
        <authorList>
            <person name="Marks M.E."/>
            <person name="Castro-Rojas C.M."/>
            <person name="Teiling C."/>
            <person name="Du L."/>
            <person name="Kapatral V."/>
            <person name="Walunas T.L."/>
            <person name="Crosson S."/>
        </authorList>
    </citation>
    <scope>NUCLEOTIDE SEQUENCE [LARGE SCALE GENOMIC DNA]</scope>
    <source>
        <strain evidence="3">NA1000 / CB15N</strain>
    </source>
</reference>